<proteinExistence type="predicted"/>
<comment type="caution">
    <text evidence="1">The sequence shown here is derived from an EMBL/GenBank/DDBJ whole genome shotgun (WGS) entry which is preliminary data.</text>
</comment>
<name>A0ABT9CGB1_9BACL</name>
<sequence>MQVYTYGSTGAWLRKFWSEEEDICFTDLEEANPIGERVNPKEEFHILVSDVPLIRTAKEIETAVLQYGRVFIPIMVDYPFLTIGPLSMQGSEGCFHCYMDRLFQHDPNVKLTQGVYKHYEEGSNRGPVEIHPADNLLIMNWIELLRENPQTAMEQFRGKISRINLYNRTFVNSKVIGVHGCKLCGEPIEPESRSYIHMLKYLNEGVFAE</sequence>
<accession>A0ABT9CGB1</accession>
<evidence type="ECO:0000313" key="2">
    <source>
        <dbReference type="Proteomes" id="UP001240171"/>
    </source>
</evidence>
<protein>
    <submittedName>
        <fullName evidence="1">Uncharacterized protein</fullName>
    </submittedName>
</protein>
<gene>
    <name evidence="1" type="ORF">Q5741_16070</name>
</gene>
<dbReference type="EMBL" id="JAUQTB010000010">
    <property type="protein sequence ID" value="MDO7907930.1"/>
    <property type="molecule type" value="Genomic_DNA"/>
</dbReference>
<keyword evidence="2" id="KW-1185">Reference proteome</keyword>
<reference evidence="1 2" key="1">
    <citation type="submission" date="2023-07" db="EMBL/GenBank/DDBJ databases">
        <title>Paenibacillus sp. JX-17 nov. isolated from soil.</title>
        <authorList>
            <person name="Wan Y."/>
            <person name="Liu B."/>
        </authorList>
    </citation>
    <scope>NUCLEOTIDE SEQUENCE [LARGE SCALE GENOMIC DNA]</scope>
    <source>
        <strain evidence="1 2">JX-17</strain>
    </source>
</reference>
<evidence type="ECO:0000313" key="1">
    <source>
        <dbReference type="EMBL" id="MDO7907930.1"/>
    </source>
</evidence>
<organism evidence="1 2">
    <name type="scientific">Paenibacillus lacisoli</name>
    <dbReference type="NCBI Taxonomy" id="3064525"/>
    <lineage>
        <taxon>Bacteria</taxon>
        <taxon>Bacillati</taxon>
        <taxon>Bacillota</taxon>
        <taxon>Bacilli</taxon>
        <taxon>Bacillales</taxon>
        <taxon>Paenibacillaceae</taxon>
        <taxon>Paenibacillus</taxon>
    </lineage>
</organism>
<dbReference type="Gene3D" id="3.40.50.720">
    <property type="entry name" value="NAD(P)-binding Rossmann-like Domain"/>
    <property type="match status" value="1"/>
</dbReference>
<dbReference type="RefSeq" id="WP_305025145.1">
    <property type="nucleotide sequence ID" value="NZ_JAUQTB010000010.1"/>
</dbReference>
<dbReference type="Proteomes" id="UP001240171">
    <property type="component" value="Unassembled WGS sequence"/>
</dbReference>